<sequence>MNAILEALLLQAGYNTALVCIGAALLGAAAGAIGAFVLLRRRSLATDAAGHATLPGLALAFIILALLTGDGRWMPGLMIGASCSAALGLFTVHWLSMRTRLKEDAAIGMVLSVFFGAGIVLMTVIQTLQTGRQAGIASYLLGSAAGMLRSEAELIALMALLTALSVFALRRPLAMLCFDPDYASVLGLRVRLMDLALSGILLLVVVASLKVVGLVLSVALSIMPAVAARFWTNRVHLLVPISAGIGAAGAYTGAALSSTAPSLPTGAIIVLTLFLLFLLSMLLAPARGVLATFIRHQLFRRRVHLRQGLLSLNRGEAIYDGLTLRLLRRRGWIRRDGVATPAGHLAANAAARDEALWALYRRLNPGSAALAQYHRILPVREALPQDTVQELESQFARETGFPQPHRA</sequence>
<evidence type="ECO:0000256" key="3">
    <source>
        <dbReference type="ARBA" id="ARBA00022448"/>
    </source>
</evidence>
<dbReference type="AlphaFoldDB" id="A0A4R3V9Z4"/>
<evidence type="ECO:0000256" key="1">
    <source>
        <dbReference type="ARBA" id="ARBA00004651"/>
    </source>
</evidence>
<feature type="transmembrane region" description="Helical" evidence="9">
    <location>
        <begin position="195"/>
        <end position="223"/>
    </location>
</feature>
<comment type="caution">
    <text evidence="10">The sequence shown here is derived from an EMBL/GenBank/DDBJ whole genome shotgun (WGS) entry which is preliminary data.</text>
</comment>
<evidence type="ECO:0000256" key="4">
    <source>
        <dbReference type="ARBA" id="ARBA00022475"/>
    </source>
</evidence>
<keyword evidence="11" id="KW-1185">Reference proteome</keyword>
<feature type="transmembrane region" description="Helical" evidence="9">
    <location>
        <begin position="235"/>
        <end position="256"/>
    </location>
</feature>
<feature type="transmembrane region" description="Helical" evidence="9">
    <location>
        <begin position="12"/>
        <end position="39"/>
    </location>
</feature>
<dbReference type="EMBL" id="SMBX01000003">
    <property type="protein sequence ID" value="TCV00583.1"/>
    <property type="molecule type" value="Genomic_DNA"/>
</dbReference>
<feature type="transmembrane region" description="Helical" evidence="9">
    <location>
        <begin position="107"/>
        <end position="125"/>
    </location>
</feature>
<proteinExistence type="inferred from homology"/>
<gene>
    <name evidence="10" type="ORF">EV686_103164</name>
</gene>
<evidence type="ECO:0000313" key="10">
    <source>
        <dbReference type="EMBL" id="TCV00583.1"/>
    </source>
</evidence>
<comment type="similarity">
    <text evidence="2 8">Belongs to the ABC-3 integral membrane protein family.</text>
</comment>
<keyword evidence="3 8" id="KW-0813">Transport</keyword>
<comment type="subcellular location">
    <subcellularLocation>
        <location evidence="1 8">Cell membrane</location>
        <topology evidence="1 8">Multi-pass membrane protein</topology>
    </subcellularLocation>
</comment>
<dbReference type="PANTHER" id="PTHR30477:SF3">
    <property type="entry name" value="METAL TRANSPORT SYSTEM MEMBRANE PROTEIN CT_069-RELATED"/>
    <property type="match status" value="1"/>
</dbReference>
<dbReference type="PANTHER" id="PTHR30477">
    <property type="entry name" value="ABC-TRANSPORTER METAL-BINDING PROTEIN"/>
    <property type="match status" value="1"/>
</dbReference>
<dbReference type="CDD" id="cd06550">
    <property type="entry name" value="TM_ABC_iron-siderophores_like"/>
    <property type="match status" value="1"/>
</dbReference>
<dbReference type="OrthoDB" id="9804300at2"/>
<keyword evidence="4" id="KW-1003">Cell membrane</keyword>
<dbReference type="RefSeq" id="WP_132475213.1">
    <property type="nucleotide sequence ID" value="NZ_JBHRVM010000001.1"/>
</dbReference>
<dbReference type="Gene3D" id="1.10.3470.10">
    <property type="entry name" value="ABC transporter involved in vitamin B12 uptake, BtuC"/>
    <property type="match status" value="1"/>
</dbReference>
<dbReference type="SUPFAM" id="SSF81345">
    <property type="entry name" value="ABC transporter involved in vitamin B12 uptake, BtuC"/>
    <property type="match status" value="1"/>
</dbReference>
<dbReference type="InterPro" id="IPR001626">
    <property type="entry name" value="ABC_TroCD"/>
</dbReference>
<feature type="transmembrane region" description="Helical" evidence="9">
    <location>
        <begin position="268"/>
        <end position="294"/>
    </location>
</feature>
<keyword evidence="6 9" id="KW-1133">Transmembrane helix</keyword>
<keyword evidence="5 8" id="KW-0812">Transmembrane</keyword>
<evidence type="ECO:0000256" key="5">
    <source>
        <dbReference type="ARBA" id="ARBA00022692"/>
    </source>
</evidence>
<dbReference type="GO" id="GO:0055085">
    <property type="term" value="P:transmembrane transport"/>
    <property type="evidence" value="ECO:0007669"/>
    <property type="project" value="InterPro"/>
</dbReference>
<feature type="transmembrane region" description="Helical" evidence="9">
    <location>
        <begin position="48"/>
        <end position="67"/>
    </location>
</feature>
<dbReference type="InterPro" id="IPR037294">
    <property type="entry name" value="ABC_BtuC-like"/>
</dbReference>
<evidence type="ECO:0000256" key="7">
    <source>
        <dbReference type="ARBA" id="ARBA00023136"/>
    </source>
</evidence>
<keyword evidence="7 9" id="KW-0472">Membrane</keyword>
<reference evidence="10 11" key="1">
    <citation type="submission" date="2019-03" db="EMBL/GenBank/DDBJ databases">
        <title>Genomic Encyclopedia of Type Strains, Phase IV (KMG-IV): sequencing the most valuable type-strain genomes for metagenomic binning, comparative biology and taxonomic classification.</title>
        <authorList>
            <person name="Goeker M."/>
        </authorList>
    </citation>
    <scope>NUCLEOTIDE SEQUENCE [LARGE SCALE GENOMIC DNA]</scope>
    <source>
        <strain evidence="10 11">DSM 100048</strain>
    </source>
</reference>
<feature type="transmembrane region" description="Helical" evidence="9">
    <location>
        <begin position="73"/>
        <end position="95"/>
    </location>
</feature>
<accession>A0A4R3V9Z4</accession>
<evidence type="ECO:0000256" key="2">
    <source>
        <dbReference type="ARBA" id="ARBA00008034"/>
    </source>
</evidence>
<dbReference type="Pfam" id="PF00950">
    <property type="entry name" value="ABC-3"/>
    <property type="match status" value="1"/>
</dbReference>
<organism evidence="10 11">
    <name type="scientific">Paracandidimonas soli</name>
    <dbReference type="NCBI Taxonomy" id="1917182"/>
    <lineage>
        <taxon>Bacteria</taxon>
        <taxon>Pseudomonadati</taxon>
        <taxon>Pseudomonadota</taxon>
        <taxon>Betaproteobacteria</taxon>
        <taxon>Burkholderiales</taxon>
        <taxon>Alcaligenaceae</taxon>
        <taxon>Paracandidimonas</taxon>
    </lineage>
</organism>
<evidence type="ECO:0000256" key="9">
    <source>
        <dbReference type="SAM" id="Phobius"/>
    </source>
</evidence>
<evidence type="ECO:0000256" key="6">
    <source>
        <dbReference type="ARBA" id="ARBA00022989"/>
    </source>
</evidence>
<protein>
    <submittedName>
        <fullName evidence="10">Manganese/zinc/iron transport system permease protein</fullName>
    </submittedName>
</protein>
<evidence type="ECO:0000313" key="11">
    <source>
        <dbReference type="Proteomes" id="UP000294692"/>
    </source>
</evidence>
<dbReference type="Proteomes" id="UP000294692">
    <property type="component" value="Unassembled WGS sequence"/>
</dbReference>
<evidence type="ECO:0000256" key="8">
    <source>
        <dbReference type="RuleBase" id="RU003943"/>
    </source>
</evidence>
<dbReference type="GO" id="GO:0010043">
    <property type="term" value="P:response to zinc ion"/>
    <property type="evidence" value="ECO:0007669"/>
    <property type="project" value="TreeGrafter"/>
</dbReference>
<dbReference type="GO" id="GO:0043190">
    <property type="term" value="C:ATP-binding cassette (ABC) transporter complex"/>
    <property type="evidence" value="ECO:0007669"/>
    <property type="project" value="InterPro"/>
</dbReference>
<name>A0A4R3V9Z4_9BURK</name>